<sequence length="250" mass="28410">MKKQQAVRIFCIEQDYCRFTLKSKKQNGRENCTCIQRGLMHEMEDEIWEGVATREIEAPEDILWEQLSNFGQIKSWHTSAEICEVVEGENNKPGCVRYCAGGGRAPDGSPARWVKEKLLTLDLAGRHMTYCILDSSYGFQDYKASLSVMPGYGNRRSKCSDRMPSASDPPNAIVHWTFQMRPVPGVPPQELLRFIASIFSGMMYNLERSVRRCGETASASLAPLPKTVPPFIYTSLYLKSDRFQIPSFFL</sequence>
<dbReference type="InterPro" id="IPR019587">
    <property type="entry name" value="Polyketide_cyclase/dehydratase"/>
</dbReference>
<organism evidence="1 2">
    <name type="scientific">Ceratopteris richardii</name>
    <name type="common">Triangle waterfern</name>
    <dbReference type="NCBI Taxonomy" id="49495"/>
    <lineage>
        <taxon>Eukaryota</taxon>
        <taxon>Viridiplantae</taxon>
        <taxon>Streptophyta</taxon>
        <taxon>Embryophyta</taxon>
        <taxon>Tracheophyta</taxon>
        <taxon>Polypodiopsida</taxon>
        <taxon>Polypodiidae</taxon>
        <taxon>Polypodiales</taxon>
        <taxon>Pteridineae</taxon>
        <taxon>Pteridaceae</taxon>
        <taxon>Parkerioideae</taxon>
        <taxon>Ceratopteris</taxon>
    </lineage>
</organism>
<protein>
    <submittedName>
        <fullName evidence="1">Uncharacterized protein</fullName>
    </submittedName>
</protein>
<dbReference type="AlphaFoldDB" id="A0A8T2Q180"/>
<dbReference type="PANTHER" id="PTHR33789">
    <property type="entry name" value="LACHRYMATORY-FACTOR SYNTHASE"/>
    <property type="match status" value="1"/>
</dbReference>
<dbReference type="PANTHER" id="PTHR33789:SF5">
    <property type="entry name" value="BET V I_MAJOR LATEX PROTEIN DOMAIN-CONTAINING PROTEIN"/>
    <property type="match status" value="1"/>
</dbReference>
<dbReference type="CDD" id="cd07821">
    <property type="entry name" value="PYR_PYL_RCAR_like"/>
    <property type="match status" value="1"/>
</dbReference>
<dbReference type="InterPro" id="IPR023393">
    <property type="entry name" value="START-like_dom_sf"/>
</dbReference>
<dbReference type="Proteomes" id="UP000825935">
    <property type="component" value="Chromosome 39"/>
</dbReference>
<comment type="caution">
    <text evidence="1">The sequence shown here is derived from an EMBL/GenBank/DDBJ whole genome shotgun (WGS) entry which is preliminary data.</text>
</comment>
<gene>
    <name evidence="1" type="ORF">KP509_39G051600</name>
</gene>
<proteinExistence type="predicted"/>
<accession>A0A8T2Q180</accession>
<evidence type="ECO:0000313" key="1">
    <source>
        <dbReference type="EMBL" id="KAH7277440.1"/>
    </source>
</evidence>
<dbReference type="InterPro" id="IPR053249">
    <property type="entry name" value="LFS"/>
</dbReference>
<reference evidence="1" key="1">
    <citation type="submission" date="2021-08" db="EMBL/GenBank/DDBJ databases">
        <title>WGS assembly of Ceratopteris richardii.</title>
        <authorList>
            <person name="Marchant D.B."/>
            <person name="Chen G."/>
            <person name="Jenkins J."/>
            <person name="Shu S."/>
            <person name="Leebens-Mack J."/>
            <person name="Grimwood J."/>
            <person name="Schmutz J."/>
            <person name="Soltis P."/>
            <person name="Soltis D."/>
            <person name="Chen Z.-H."/>
        </authorList>
    </citation>
    <scope>NUCLEOTIDE SEQUENCE</scope>
    <source>
        <strain evidence="1">Whitten #5841</strain>
        <tissue evidence="1">Leaf</tissue>
    </source>
</reference>
<evidence type="ECO:0000313" key="2">
    <source>
        <dbReference type="Proteomes" id="UP000825935"/>
    </source>
</evidence>
<dbReference type="EMBL" id="CM035444">
    <property type="protein sequence ID" value="KAH7277440.1"/>
    <property type="molecule type" value="Genomic_DNA"/>
</dbReference>
<dbReference type="Pfam" id="PF10604">
    <property type="entry name" value="Polyketide_cyc2"/>
    <property type="match status" value="1"/>
</dbReference>
<keyword evidence="2" id="KW-1185">Reference proteome</keyword>
<dbReference type="Gene3D" id="3.30.530.20">
    <property type="match status" value="1"/>
</dbReference>
<dbReference type="SUPFAM" id="SSF55961">
    <property type="entry name" value="Bet v1-like"/>
    <property type="match status" value="1"/>
</dbReference>
<name>A0A8T2Q180_CERRI</name>